<dbReference type="EMBL" id="GBRH01272652">
    <property type="protein sequence ID" value="JAD25243.1"/>
    <property type="molecule type" value="Transcribed_RNA"/>
</dbReference>
<reference evidence="1" key="2">
    <citation type="journal article" date="2015" name="Data Brief">
        <title>Shoot transcriptome of the giant reed, Arundo donax.</title>
        <authorList>
            <person name="Barrero R.A."/>
            <person name="Guerrero F.D."/>
            <person name="Moolhuijzen P."/>
            <person name="Goolsby J.A."/>
            <person name="Tidwell J."/>
            <person name="Bellgard S.E."/>
            <person name="Bellgard M.I."/>
        </authorList>
    </citation>
    <scope>NUCLEOTIDE SEQUENCE</scope>
    <source>
        <tissue evidence="1">Shoot tissue taken approximately 20 cm above the soil surface</tissue>
    </source>
</reference>
<reference evidence="1" key="1">
    <citation type="submission" date="2014-09" db="EMBL/GenBank/DDBJ databases">
        <authorList>
            <person name="Magalhaes I.L.F."/>
            <person name="Oliveira U."/>
            <person name="Santos F.R."/>
            <person name="Vidigal T.H.D.A."/>
            <person name="Brescovit A.D."/>
            <person name="Santos A.J."/>
        </authorList>
    </citation>
    <scope>NUCLEOTIDE SEQUENCE</scope>
    <source>
        <tissue evidence="1">Shoot tissue taken approximately 20 cm above the soil surface</tissue>
    </source>
</reference>
<sequence length="140" mass="15665">MASHRIIEDCFFLIPLNELGGTGMFGIAKLSAFTEPQPCICSSADCRFCSWMPLNDSLSSFPPRLTNSSKSFVKFHVLGGFWGSTFTKIISSAMACMYWKICSLQLSESPDNITCLKLYTCFLWTSRTSSNSTRLFLIPK</sequence>
<name>A0A0A8YID5_ARUDO</name>
<evidence type="ECO:0000313" key="1">
    <source>
        <dbReference type="EMBL" id="JAD25243.1"/>
    </source>
</evidence>
<protein>
    <submittedName>
        <fullName evidence="1">Uncharacterized protein</fullName>
    </submittedName>
</protein>
<proteinExistence type="predicted"/>
<organism evidence="1">
    <name type="scientific">Arundo donax</name>
    <name type="common">Giant reed</name>
    <name type="synonym">Donax arundinaceus</name>
    <dbReference type="NCBI Taxonomy" id="35708"/>
    <lineage>
        <taxon>Eukaryota</taxon>
        <taxon>Viridiplantae</taxon>
        <taxon>Streptophyta</taxon>
        <taxon>Embryophyta</taxon>
        <taxon>Tracheophyta</taxon>
        <taxon>Spermatophyta</taxon>
        <taxon>Magnoliopsida</taxon>
        <taxon>Liliopsida</taxon>
        <taxon>Poales</taxon>
        <taxon>Poaceae</taxon>
        <taxon>PACMAD clade</taxon>
        <taxon>Arundinoideae</taxon>
        <taxon>Arundineae</taxon>
        <taxon>Arundo</taxon>
    </lineage>
</organism>
<dbReference type="AlphaFoldDB" id="A0A0A8YID5"/>
<accession>A0A0A8YID5</accession>